<evidence type="ECO:0000256" key="2">
    <source>
        <dbReference type="ARBA" id="ARBA00022630"/>
    </source>
</evidence>
<dbReference type="SUPFAM" id="SSF55469">
    <property type="entry name" value="FMN-dependent nitroreductase-like"/>
    <property type="match status" value="1"/>
</dbReference>
<evidence type="ECO:0000313" key="8">
    <source>
        <dbReference type="Proteomes" id="UP001065549"/>
    </source>
</evidence>
<dbReference type="Proteomes" id="UP001065549">
    <property type="component" value="Unassembled WGS sequence"/>
</dbReference>
<evidence type="ECO:0000256" key="4">
    <source>
        <dbReference type="ARBA" id="ARBA00023002"/>
    </source>
</evidence>
<name>A0A9J6QIC8_9FIRM</name>
<keyword evidence="2 5" id="KW-0285">Flavoprotein</keyword>
<comment type="caution">
    <text evidence="7">The sequence shown here is derived from an EMBL/GenBank/DDBJ whole genome shotgun (WGS) entry which is preliminary data.</text>
</comment>
<dbReference type="Gene3D" id="3.40.109.10">
    <property type="entry name" value="NADH Oxidase"/>
    <property type="match status" value="1"/>
</dbReference>
<evidence type="ECO:0000256" key="5">
    <source>
        <dbReference type="PIRNR" id="PIRNR005426"/>
    </source>
</evidence>
<dbReference type="Pfam" id="PF00881">
    <property type="entry name" value="Nitroreductase"/>
    <property type="match status" value="1"/>
</dbReference>
<comment type="similarity">
    <text evidence="1 5">Belongs to the flavin oxidoreductase frp family.</text>
</comment>
<sequence length="286" mass="33134">MVMETGKADQIKSIMERRCSCRAFSKRPVLKEDLEELLETAVKAPSSSGFQNYSIIVVEQKSIKKQLAELSGPQQFIANAPAGLIFCIDLRREKRIIQKRPSPSQSESQFIQFMMYMADAVICAQTFCLAAEEKGLGTVYIGNIIHYMERVSELLNLPQYVMPVIMVCAGYPRFSGKPSPKYPAEVLVHTNQYQDLPIEILLRAFDEKYKDWRMPFNERAAEQIARTAQQDQGENYGAVCREYLKKADLIGPYQWYYGCRYLKKDLWMSTEDYRRFMKTKGFTWIK</sequence>
<dbReference type="EMBL" id="JAOSHN010000001">
    <property type="protein sequence ID" value="MCU7377256.1"/>
    <property type="molecule type" value="Genomic_DNA"/>
</dbReference>
<proteinExistence type="inferred from homology"/>
<dbReference type="RefSeq" id="WP_148398215.1">
    <property type="nucleotide sequence ID" value="NZ_JAOSHN010000001.1"/>
</dbReference>
<keyword evidence="8" id="KW-1185">Reference proteome</keyword>
<dbReference type="PANTHER" id="PTHR43425">
    <property type="entry name" value="OXYGEN-INSENSITIVE NADPH NITROREDUCTASE"/>
    <property type="match status" value="1"/>
</dbReference>
<protein>
    <submittedName>
        <fullName evidence="7">Nitroreductase family protein</fullName>
    </submittedName>
</protein>
<dbReference type="InterPro" id="IPR000415">
    <property type="entry name" value="Nitroreductase-like"/>
</dbReference>
<keyword evidence="5" id="KW-0521">NADP</keyword>
<evidence type="ECO:0000313" key="7">
    <source>
        <dbReference type="EMBL" id="MCU7377256.1"/>
    </source>
</evidence>
<feature type="domain" description="Nitroreductase" evidence="6">
    <location>
        <begin position="16"/>
        <end position="171"/>
    </location>
</feature>
<dbReference type="PANTHER" id="PTHR43425:SF2">
    <property type="entry name" value="OXYGEN-INSENSITIVE NADPH NITROREDUCTASE"/>
    <property type="match status" value="1"/>
</dbReference>
<dbReference type="InterPro" id="IPR016446">
    <property type="entry name" value="Flavin_OxRdtase_Frp"/>
</dbReference>
<organism evidence="7 8">
    <name type="scientific">Hominibacterium faecale</name>
    <dbReference type="NCBI Taxonomy" id="2839743"/>
    <lineage>
        <taxon>Bacteria</taxon>
        <taxon>Bacillati</taxon>
        <taxon>Bacillota</taxon>
        <taxon>Clostridia</taxon>
        <taxon>Peptostreptococcales</taxon>
        <taxon>Anaerovoracaceae</taxon>
        <taxon>Hominibacterium</taxon>
    </lineage>
</organism>
<dbReference type="AlphaFoldDB" id="A0A9J6QIC8"/>
<evidence type="ECO:0000256" key="1">
    <source>
        <dbReference type="ARBA" id="ARBA00008366"/>
    </source>
</evidence>
<dbReference type="GO" id="GO:0016491">
    <property type="term" value="F:oxidoreductase activity"/>
    <property type="evidence" value="ECO:0007669"/>
    <property type="project" value="UniProtKB-UniRule"/>
</dbReference>
<keyword evidence="3 5" id="KW-0288">FMN</keyword>
<evidence type="ECO:0000259" key="6">
    <source>
        <dbReference type="Pfam" id="PF00881"/>
    </source>
</evidence>
<keyword evidence="4 5" id="KW-0560">Oxidoreductase</keyword>
<dbReference type="InterPro" id="IPR029479">
    <property type="entry name" value="Nitroreductase"/>
</dbReference>
<evidence type="ECO:0000256" key="3">
    <source>
        <dbReference type="ARBA" id="ARBA00022643"/>
    </source>
</evidence>
<gene>
    <name evidence="7" type="ORF">OBO34_02685</name>
</gene>
<accession>A0A9J6QIC8</accession>
<dbReference type="PIRSF" id="PIRSF005426">
    <property type="entry name" value="Frp"/>
    <property type="match status" value="1"/>
</dbReference>
<reference evidence="7" key="1">
    <citation type="submission" date="2022-09" db="EMBL/GenBank/DDBJ databases">
        <title>Culturomic study of gut microbiota in children with autism spectrum disorder.</title>
        <authorList>
            <person name="Efimov B.A."/>
            <person name="Chaplin A.V."/>
            <person name="Sokolova S.R."/>
            <person name="Pikina A.P."/>
            <person name="Korzhanova M."/>
            <person name="Belova V."/>
            <person name="Korostin D."/>
        </authorList>
    </citation>
    <scope>NUCLEOTIDE SEQUENCE</scope>
    <source>
        <strain evidence="7">ASD5510</strain>
    </source>
</reference>